<sequence>AKTPTNNGVDASLQVNYASLIEKAKQTSQTDSKTVQLAQELLLSGQLESPENIRAAAEDIVKFGI</sequence>
<evidence type="ECO:0000313" key="1">
    <source>
        <dbReference type="EMBL" id="GAH66029.1"/>
    </source>
</evidence>
<reference evidence="1" key="1">
    <citation type="journal article" date="2014" name="Front. Microbiol.">
        <title>High frequency of phylogenetically diverse reductive dehalogenase-homologous genes in deep subseafloor sedimentary metagenomes.</title>
        <authorList>
            <person name="Kawai M."/>
            <person name="Futagami T."/>
            <person name="Toyoda A."/>
            <person name="Takaki Y."/>
            <person name="Nishi S."/>
            <person name="Hori S."/>
            <person name="Arai W."/>
            <person name="Tsubouchi T."/>
            <person name="Morono Y."/>
            <person name="Uchiyama I."/>
            <person name="Ito T."/>
            <person name="Fujiyama A."/>
            <person name="Inagaki F."/>
            <person name="Takami H."/>
        </authorList>
    </citation>
    <scope>NUCLEOTIDE SEQUENCE</scope>
    <source>
        <strain evidence="1">Expedition CK06-06</strain>
    </source>
</reference>
<proteinExistence type="predicted"/>
<gene>
    <name evidence="1" type="ORF">S03H2_54357</name>
</gene>
<dbReference type="AlphaFoldDB" id="X1IIU5"/>
<protein>
    <submittedName>
        <fullName evidence="1">Uncharacterized protein</fullName>
    </submittedName>
</protein>
<name>X1IIU5_9ZZZZ</name>
<feature type="non-terminal residue" evidence="1">
    <location>
        <position position="1"/>
    </location>
</feature>
<dbReference type="EMBL" id="BARU01034649">
    <property type="protein sequence ID" value="GAH66029.1"/>
    <property type="molecule type" value="Genomic_DNA"/>
</dbReference>
<organism evidence="1">
    <name type="scientific">marine sediment metagenome</name>
    <dbReference type="NCBI Taxonomy" id="412755"/>
    <lineage>
        <taxon>unclassified sequences</taxon>
        <taxon>metagenomes</taxon>
        <taxon>ecological metagenomes</taxon>
    </lineage>
</organism>
<accession>X1IIU5</accession>
<comment type="caution">
    <text evidence="1">The sequence shown here is derived from an EMBL/GenBank/DDBJ whole genome shotgun (WGS) entry which is preliminary data.</text>
</comment>